<organism evidence="1 2">
    <name type="scientific">Dillenia turbinata</name>
    <dbReference type="NCBI Taxonomy" id="194707"/>
    <lineage>
        <taxon>Eukaryota</taxon>
        <taxon>Viridiplantae</taxon>
        <taxon>Streptophyta</taxon>
        <taxon>Embryophyta</taxon>
        <taxon>Tracheophyta</taxon>
        <taxon>Spermatophyta</taxon>
        <taxon>Magnoliopsida</taxon>
        <taxon>eudicotyledons</taxon>
        <taxon>Gunneridae</taxon>
        <taxon>Pentapetalae</taxon>
        <taxon>Dilleniales</taxon>
        <taxon>Dilleniaceae</taxon>
        <taxon>Dillenia</taxon>
    </lineage>
</organism>
<keyword evidence="2" id="KW-1185">Reference proteome</keyword>
<dbReference type="Proteomes" id="UP001370490">
    <property type="component" value="Unassembled WGS sequence"/>
</dbReference>
<protein>
    <submittedName>
        <fullName evidence="1">Uncharacterized protein</fullName>
    </submittedName>
</protein>
<proteinExistence type="predicted"/>
<evidence type="ECO:0000313" key="1">
    <source>
        <dbReference type="EMBL" id="KAK6920300.1"/>
    </source>
</evidence>
<comment type="caution">
    <text evidence="1">The sequence shown here is derived from an EMBL/GenBank/DDBJ whole genome shotgun (WGS) entry which is preliminary data.</text>
</comment>
<gene>
    <name evidence="1" type="ORF">RJ641_016204</name>
</gene>
<dbReference type="AlphaFoldDB" id="A0AAN8URB1"/>
<sequence>MEDIGLPKCQTHNFEHNKVLDILSMKISFQFSWGCHLWRNGGDKFSTLDGKGEEYRDNTNLDCWLIEVESSSSSS</sequence>
<evidence type="ECO:0000313" key="2">
    <source>
        <dbReference type="Proteomes" id="UP001370490"/>
    </source>
</evidence>
<accession>A0AAN8URB1</accession>
<dbReference type="EMBL" id="JBAMMX010000021">
    <property type="protein sequence ID" value="KAK6920300.1"/>
    <property type="molecule type" value="Genomic_DNA"/>
</dbReference>
<reference evidence="1 2" key="1">
    <citation type="submission" date="2023-12" db="EMBL/GenBank/DDBJ databases">
        <title>A high-quality genome assembly for Dillenia turbinata (Dilleniales).</title>
        <authorList>
            <person name="Chanderbali A."/>
        </authorList>
    </citation>
    <scope>NUCLEOTIDE SEQUENCE [LARGE SCALE GENOMIC DNA]</scope>
    <source>
        <strain evidence="1">LSX21</strain>
        <tissue evidence="1">Leaf</tissue>
    </source>
</reference>
<name>A0AAN8URB1_9MAGN</name>